<reference evidence="1 2" key="1">
    <citation type="journal article" date="2016" name="Gene">
        <title>PacBio SMRT assembly of a complex multi-replicon genome reveals chlorocatechol degradative operon in a region of genome plasticity.</title>
        <authorList>
            <person name="Ricker N."/>
            <person name="Shen S.Y."/>
            <person name="Goordial J."/>
            <person name="Jin S."/>
            <person name="Fulthorpe R.R."/>
        </authorList>
    </citation>
    <scope>NUCLEOTIDE SEQUENCE [LARGE SCALE GENOMIC DNA]</scope>
    <source>
        <strain evidence="1 2">OLGA172</strain>
    </source>
</reference>
<dbReference type="KEGG" id="buz:AYM40_20950"/>
<dbReference type="EMBL" id="CP014579">
    <property type="protein sequence ID" value="ANB77399.1"/>
    <property type="molecule type" value="Genomic_DNA"/>
</dbReference>
<sequence>MTLKHLPPAFCWTKMGTESGETLATIILRKEWERRLGGGRFLWGIGQSLGDNPETAANLVGSLMAIFSPMPSKPKAIDVEPGEVVLWNGWLDNNGQVRSLPAHTFVTSRARLPSGKRKQSHYALVCSSLDELATDSELEVHPYRLTNVGTGKGLGASQVTAVVACAPAGEPASGKSYPVAFAAELEAPYFVRLAQPTLLKRRDVAEVGAASRDGDFDGWVRLVKRLRSKPVVARTVGVTPDLFDFQTNDGSTSLFNSMRNAAAFA</sequence>
<name>A0A160FVK8_9BURK</name>
<dbReference type="OrthoDB" id="5145637at2"/>
<evidence type="ECO:0000313" key="1">
    <source>
        <dbReference type="EMBL" id="ANB77399.1"/>
    </source>
</evidence>
<proteinExistence type="predicted"/>
<gene>
    <name evidence="1" type="ORF">AYM40_20950</name>
</gene>
<dbReference type="RefSeq" id="WP_063500589.1">
    <property type="nucleotide sequence ID" value="NZ_CP014579.1"/>
</dbReference>
<protein>
    <submittedName>
        <fullName evidence="1">Uncharacterized protein</fullName>
    </submittedName>
</protein>
<keyword evidence="2" id="KW-1185">Reference proteome</keyword>
<evidence type="ECO:0000313" key="2">
    <source>
        <dbReference type="Proteomes" id="UP000076852"/>
    </source>
</evidence>
<organism evidence="1 2">
    <name type="scientific">Paraburkholderia phytofirmans OLGA172</name>
    <dbReference type="NCBI Taxonomy" id="1417228"/>
    <lineage>
        <taxon>Bacteria</taxon>
        <taxon>Pseudomonadati</taxon>
        <taxon>Pseudomonadota</taxon>
        <taxon>Betaproteobacteria</taxon>
        <taxon>Burkholderiales</taxon>
        <taxon>Burkholderiaceae</taxon>
        <taxon>Paraburkholderia</taxon>
    </lineage>
</organism>
<accession>A0A160FVK8</accession>
<dbReference type="AlphaFoldDB" id="A0A160FVK8"/>
<dbReference type="Proteomes" id="UP000076852">
    <property type="component" value="Chromosome 2"/>
</dbReference>